<dbReference type="Proteomes" id="UP000717328">
    <property type="component" value="Unassembled WGS sequence"/>
</dbReference>
<accession>A0A9P7FPQ6</accession>
<name>A0A9P7FPQ6_9AGAR</name>
<keyword evidence="3" id="KW-1185">Reference proteome</keyword>
<organism evidence="2 3">
    <name type="scientific">Sphagnurus paluster</name>
    <dbReference type="NCBI Taxonomy" id="117069"/>
    <lineage>
        <taxon>Eukaryota</taxon>
        <taxon>Fungi</taxon>
        <taxon>Dikarya</taxon>
        <taxon>Basidiomycota</taxon>
        <taxon>Agaricomycotina</taxon>
        <taxon>Agaricomycetes</taxon>
        <taxon>Agaricomycetidae</taxon>
        <taxon>Agaricales</taxon>
        <taxon>Tricholomatineae</taxon>
        <taxon>Lyophyllaceae</taxon>
        <taxon>Sphagnurus</taxon>
    </lineage>
</organism>
<feature type="transmembrane region" description="Helical" evidence="1">
    <location>
        <begin position="70"/>
        <end position="94"/>
    </location>
</feature>
<comment type="caution">
    <text evidence="2">The sequence shown here is derived from an EMBL/GenBank/DDBJ whole genome shotgun (WGS) entry which is preliminary data.</text>
</comment>
<reference evidence="2" key="2">
    <citation type="submission" date="2021-10" db="EMBL/GenBank/DDBJ databases">
        <title>Phylogenomics reveals ancestral predisposition of the termite-cultivated fungus Termitomyces towards a domesticated lifestyle.</title>
        <authorList>
            <person name="Auxier B."/>
            <person name="Grum-Grzhimaylo A."/>
            <person name="Cardenas M.E."/>
            <person name="Lodge J.D."/>
            <person name="Laessoe T."/>
            <person name="Pedersen O."/>
            <person name="Smith M.E."/>
            <person name="Kuyper T.W."/>
            <person name="Franco-Molano E.A."/>
            <person name="Baroni T.J."/>
            <person name="Aanen D.K."/>
        </authorList>
    </citation>
    <scope>NUCLEOTIDE SEQUENCE</scope>
    <source>
        <strain evidence="2">D49</strain>
    </source>
</reference>
<gene>
    <name evidence="2" type="ORF">H0H81_009769</name>
</gene>
<keyword evidence="1" id="KW-1133">Transmembrane helix</keyword>
<evidence type="ECO:0000256" key="1">
    <source>
        <dbReference type="SAM" id="Phobius"/>
    </source>
</evidence>
<keyword evidence="1" id="KW-0472">Membrane</keyword>
<proteinExistence type="predicted"/>
<evidence type="ECO:0000313" key="2">
    <source>
        <dbReference type="EMBL" id="KAG5635888.1"/>
    </source>
</evidence>
<dbReference type="AlphaFoldDB" id="A0A9P7FPQ6"/>
<protein>
    <submittedName>
        <fullName evidence="2">Uncharacterized protein</fullName>
    </submittedName>
</protein>
<keyword evidence="1" id="KW-0812">Transmembrane</keyword>
<sequence>MATKNLLMMFIKNLIPSFLPQASRLWLYILPMRQPPPPAPDIPPVVPRAPTITFKTYIPPTLTAALQNQLALSLTLLLAVFLFTSSLLVAVSLLRNRKCRIEAQHSTEYDSPPHSQPMCDDLAYDDPPLYDLTDFNDDPPLEEYPEIYDGRAEKLVAFFILIHALTGQYLINVFKAEWELGEEIVASTQFLRDPPLYSVELEEELLPTYHEAIKMPKEYDVYIVRIIRELADLRVTDEDEEELAAYEQLVACLEDRVRNHLSSLFPSY</sequence>
<evidence type="ECO:0000313" key="3">
    <source>
        <dbReference type="Proteomes" id="UP000717328"/>
    </source>
</evidence>
<reference evidence="2" key="1">
    <citation type="submission" date="2021-02" db="EMBL/GenBank/DDBJ databases">
        <authorList>
            <person name="Nieuwenhuis M."/>
            <person name="Van De Peppel L.J.J."/>
        </authorList>
    </citation>
    <scope>NUCLEOTIDE SEQUENCE</scope>
    <source>
        <strain evidence="2">D49</strain>
    </source>
</reference>
<dbReference type="EMBL" id="JABCKI010006007">
    <property type="protein sequence ID" value="KAG5635888.1"/>
    <property type="molecule type" value="Genomic_DNA"/>
</dbReference>